<proteinExistence type="predicted"/>
<organism evidence="1 2">
    <name type="scientific">Noviherbaspirillum pedocola</name>
    <dbReference type="NCBI Taxonomy" id="2801341"/>
    <lineage>
        <taxon>Bacteria</taxon>
        <taxon>Pseudomonadati</taxon>
        <taxon>Pseudomonadota</taxon>
        <taxon>Betaproteobacteria</taxon>
        <taxon>Burkholderiales</taxon>
        <taxon>Oxalobacteraceae</taxon>
        <taxon>Noviherbaspirillum</taxon>
    </lineage>
</organism>
<name>A0A934SQF0_9BURK</name>
<dbReference type="Proteomes" id="UP000622890">
    <property type="component" value="Unassembled WGS sequence"/>
</dbReference>
<evidence type="ECO:0000313" key="1">
    <source>
        <dbReference type="EMBL" id="MBK4733221.1"/>
    </source>
</evidence>
<sequence>MADLNLGYLGDFAAKALGNAQTTLTEQLEKLSSSGSGSGLDILAMSKVQIQISAFSLIGQLISAVTKDVSDTMKGAVRNIN</sequence>
<reference evidence="1" key="1">
    <citation type="submission" date="2021-01" db="EMBL/GenBank/DDBJ databases">
        <title>Genome sequence of strain Noviherbaspirillum sp. DKR-6.</title>
        <authorList>
            <person name="Chaudhary D.K."/>
        </authorList>
    </citation>
    <scope>NUCLEOTIDE SEQUENCE</scope>
    <source>
        <strain evidence="1">DKR-6</strain>
    </source>
</reference>
<dbReference type="EMBL" id="JAEPBG010000001">
    <property type="protein sequence ID" value="MBK4733221.1"/>
    <property type="molecule type" value="Genomic_DNA"/>
</dbReference>
<dbReference type="AlphaFoldDB" id="A0A934SQF0"/>
<protein>
    <submittedName>
        <fullName evidence="1">Uncharacterized protein</fullName>
    </submittedName>
</protein>
<comment type="caution">
    <text evidence="1">The sequence shown here is derived from an EMBL/GenBank/DDBJ whole genome shotgun (WGS) entry which is preliminary data.</text>
</comment>
<accession>A0A934SQF0</accession>
<evidence type="ECO:0000313" key="2">
    <source>
        <dbReference type="Proteomes" id="UP000622890"/>
    </source>
</evidence>
<dbReference type="RefSeq" id="WP_200589837.1">
    <property type="nucleotide sequence ID" value="NZ_JAEPBG010000001.1"/>
</dbReference>
<keyword evidence="2" id="KW-1185">Reference proteome</keyword>
<gene>
    <name evidence="1" type="ORF">JJB74_01130</name>
</gene>